<reference evidence="1 2" key="1">
    <citation type="submission" date="2009-01" db="EMBL/GenBank/DDBJ databases">
        <authorList>
            <person name="Qin X."/>
            <person name="Bachman B."/>
            <person name="Battles P."/>
            <person name="Bell A."/>
            <person name="Bess C."/>
            <person name="Bickham C."/>
            <person name="Chaboub L."/>
            <person name="Chen D."/>
            <person name="Coyle M."/>
            <person name="Deiros D.R."/>
            <person name="Dinh H."/>
            <person name="Forbes L."/>
            <person name="Fowler G."/>
            <person name="Francisco L."/>
            <person name="Fu Q."/>
            <person name="Gubbala S."/>
            <person name="Hale W."/>
            <person name="Han Y."/>
            <person name="Hemphill L."/>
            <person name="Highlander S.K."/>
            <person name="Hirani K."/>
            <person name="Hogues M."/>
            <person name="Jackson L."/>
            <person name="Jakkamsetti A."/>
            <person name="Javaid M."/>
            <person name="Jiang H."/>
            <person name="Korchina V."/>
            <person name="Kovar C."/>
            <person name="Lara F."/>
            <person name="Lee S."/>
            <person name="Mata R."/>
            <person name="Mathew T."/>
            <person name="Moen C."/>
            <person name="Morales K."/>
            <person name="Munidasa M."/>
            <person name="Nazareth L."/>
            <person name="Ngo R."/>
            <person name="Nguyen L."/>
            <person name="Okwuonu G."/>
            <person name="Ongeri F."/>
            <person name="Patil S."/>
            <person name="Petrosino J."/>
            <person name="Pham C."/>
            <person name="Pham P."/>
            <person name="Pu L.-L."/>
            <person name="Puazo M."/>
            <person name="Raj R."/>
            <person name="Reid J."/>
            <person name="Rouhana J."/>
            <person name="Saada N."/>
            <person name="Shang Y."/>
            <person name="Simmons D."/>
            <person name="Thornton R."/>
            <person name="Warren J."/>
            <person name="Weissenberger G."/>
            <person name="Zhang J."/>
            <person name="Zhang L."/>
            <person name="Zhou C."/>
            <person name="Zhu D."/>
            <person name="Muzny D."/>
            <person name="Worley K."/>
            <person name="Gibbs R."/>
        </authorList>
    </citation>
    <scope>NUCLEOTIDE SEQUENCE [LARGE SCALE GENOMIC DNA]</scope>
    <source>
        <strain evidence="1 2">ATCC 51866</strain>
    </source>
</reference>
<organism evidence="1 2">
    <name type="scientific">Corynebacterium glucuronolyticum ATCC 51866</name>
    <dbReference type="NCBI Taxonomy" id="548478"/>
    <lineage>
        <taxon>Bacteria</taxon>
        <taxon>Bacillati</taxon>
        <taxon>Actinomycetota</taxon>
        <taxon>Actinomycetes</taxon>
        <taxon>Mycobacteriales</taxon>
        <taxon>Corynebacteriaceae</taxon>
        <taxon>Corynebacterium</taxon>
    </lineage>
</organism>
<gene>
    <name evidence="1" type="ORF">HMPREF0293_0238</name>
</gene>
<proteinExistence type="predicted"/>
<protein>
    <submittedName>
        <fullName evidence="1">Uncharacterized protein</fullName>
    </submittedName>
</protein>
<evidence type="ECO:0000313" key="1">
    <source>
        <dbReference type="EMBL" id="EEI64151.1"/>
    </source>
</evidence>
<dbReference type="EMBL" id="ACHF01000011">
    <property type="protein sequence ID" value="EEI64151.1"/>
    <property type="molecule type" value="Genomic_DNA"/>
</dbReference>
<comment type="caution">
    <text evidence="1">The sequence shown here is derived from an EMBL/GenBank/DDBJ whole genome shotgun (WGS) entry which is preliminary data.</text>
</comment>
<sequence length="51" mass="5637">MRIFKKSAVCVTHTASKSDKARSNQKIFRTLPRAGVTSGFYIVDANNNGHL</sequence>
<accession>A0ABM9XSH6</accession>
<evidence type="ECO:0000313" key="2">
    <source>
        <dbReference type="Proteomes" id="UP000006237"/>
    </source>
</evidence>
<dbReference type="Proteomes" id="UP000006237">
    <property type="component" value="Unassembled WGS sequence"/>
</dbReference>
<keyword evidence="2" id="KW-1185">Reference proteome</keyword>
<name>A0ABM9XSH6_9CORY</name>